<protein>
    <recommendedName>
        <fullName evidence="2">Oxo-4-hydroxy-4-carboxy-5-ureidoimidazoline decarboxylase domain-containing protein</fullName>
    </recommendedName>
</protein>
<dbReference type="Pfam" id="PF09349">
    <property type="entry name" value="OHCU_decarbox"/>
    <property type="match status" value="1"/>
</dbReference>
<keyword evidence="1" id="KW-0659">Purine metabolism</keyword>
<sequence length="108" mass="12958">MIDASPFSSLEDAISFARQLWFKKSRIQSWFSGHSHLYRAIRYAPGSIMRELLYWDRKYQAKFGFEFITSTKTWCSQKILDEVKVRYENTLVVELDITAREEFKLIEY</sequence>
<comment type="caution">
    <text evidence="3">The sequence shown here is derived from an EMBL/GenBank/DDBJ whole genome shotgun (WGS) entry which is preliminary data.</text>
</comment>
<accession>A0A444YII9</accession>
<dbReference type="EMBL" id="SDMP01000016">
    <property type="protein sequence ID" value="RYR01714.1"/>
    <property type="molecule type" value="Genomic_DNA"/>
</dbReference>
<proteinExistence type="predicted"/>
<keyword evidence="4" id="KW-1185">Reference proteome</keyword>
<gene>
    <name evidence="3" type="ORF">Ahy_B06g080581</name>
</gene>
<evidence type="ECO:0000256" key="1">
    <source>
        <dbReference type="ARBA" id="ARBA00022631"/>
    </source>
</evidence>
<dbReference type="SUPFAM" id="SSF158694">
    <property type="entry name" value="UraD-Like"/>
    <property type="match status" value="1"/>
</dbReference>
<dbReference type="InterPro" id="IPR036778">
    <property type="entry name" value="OHCU_decarboxylase_sf"/>
</dbReference>
<feature type="domain" description="Oxo-4-hydroxy-4-carboxy-5-ureidoimidazoline decarboxylase" evidence="2">
    <location>
        <begin position="49"/>
        <end position="101"/>
    </location>
</feature>
<name>A0A444YII9_ARAHY</name>
<dbReference type="Gene3D" id="1.10.3330.10">
    <property type="entry name" value="Oxo-4-hydroxy-4-carboxy-5-ureidoimidazoline decarboxylase"/>
    <property type="match status" value="1"/>
</dbReference>
<evidence type="ECO:0000313" key="4">
    <source>
        <dbReference type="Proteomes" id="UP000289738"/>
    </source>
</evidence>
<dbReference type="Proteomes" id="UP000289738">
    <property type="component" value="Chromosome B06"/>
</dbReference>
<reference evidence="3 4" key="1">
    <citation type="submission" date="2019-01" db="EMBL/GenBank/DDBJ databases">
        <title>Sequencing of cultivated peanut Arachis hypogaea provides insights into genome evolution and oil improvement.</title>
        <authorList>
            <person name="Chen X."/>
        </authorList>
    </citation>
    <scope>NUCLEOTIDE SEQUENCE [LARGE SCALE GENOMIC DNA]</scope>
    <source>
        <strain evidence="4">cv. Fuhuasheng</strain>
        <tissue evidence="3">Leaves</tissue>
    </source>
</reference>
<dbReference type="STRING" id="3818.A0A444YII9"/>
<dbReference type="GO" id="GO:0006144">
    <property type="term" value="P:purine nucleobase metabolic process"/>
    <property type="evidence" value="ECO:0007669"/>
    <property type="project" value="UniProtKB-KW"/>
</dbReference>
<dbReference type="AlphaFoldDB" id="A0A444YII9"/>
<dbReference type="InterPro" id="IPR018020">
    <property type="entry name" value="OHCU_decarboxylase"/>
</dbReference>
<evidence type="ECO:0000259" key="2">
    <source>
        <dbReference type="Pfam" id="PF09349"/>
    </source>
</evidence>
<evidence type="ECO:0000313" key="3">
    <source>
        <dbReference type="EMBL" id="RYR01714.1"/>
    </source>
</evidence>
<organism evidence="3 4">
    <name type="scientific">Arachis hypogaea</name>
    <name type="common">Peanut</name>
    <dbReference type="NCBI Taxonomy" id="3818"/>
    <lineage>
        <taxon>Eukaryota</taxon>
        <taxon>Viridiplantae</taxon>
        <taxon>Streptophyta</taxon>
        <taxon>Embryophyta</taxon>
        <taxon>Tracheophyta</taxon>
        <taxon>Spermatophyta</taxon>
        <taxon>Magnoliopsida</taxon>
        <taxon>eudicotyledons</taxon>
        <taxon>Gunneridae</taxon>
        <taxon>Pentapetalae</taxon>
        <taxon>rosids</taxon>
        <taxon>fabids</taxon>
        <taxon>Fabales</taxon>
        <taxon>Fabaceae</taxon>
        <taxon>Papilionoideae</taxon>
        <taxon>50 kb inversion clade</taxon>
        <taxon>dalbergioids sensu lato</taxon>
        <taxon>Dalbergieae</taxon>
        <taxon>Pterocarpus clade</taxon>
        <taxon>Arachis</taxon>
    </lineage>
</organism>